<evidence type="ECO:0000313" key="2">
    <source>
        <dbReference type="EMBL" id="MEE2023637.1"/>
    </source>
</evidence>
<sequence>MINAANNVSSAAFAELKQQMALRIADQAEREAEQLKSQADEKRKEAREMAQTARELQLESGQAQSRANLVRASLPPTELFERLDQQFRGISLPSETADDSQQQVPTERPSINIFGEATGTTIDISV</sequence>
<dbReference type="RefSeq" id="WP_330086991.1">
    <property type="nucleotide sequence ID" value="NZ_JAUGZK010000003.1"/>
</dbReference>
<keyword evidence="3" id="KW-1185">Reference proteome</keyword>
<comment type="caution">
    <text evidence="2">The sequence shown here is derived from an EMBL/GenBank/DDBJ whole genome shotgun (WGS) entry which is preliminary data.</text>
</comment>
<reference evidence="2 3" key="1">
    <citation type="submission" date="2023-06" db="EMBL/GenBank/DDBJ databases">
        <title>Alkalimonas sp., MEB004 an alkaliphilic bacterium isolated from Lonar Lake, India.</title>
        <authorList>
            <person name="Joshi A."/>
            <person name="Thite S."/>
        </authorList>
    </citation>
    <scope>NUCLEOTIDE SEQUENCE [LARGE SCALE GENOMIC DNA]</scope>
    <source>
        <strain evidence="2 3">MEB004</strain>
    </source>
</reference>
<evidence type="ECO:0000313" key="3">
    <source>
        <dbReference type="Proteomes" id="UP001339167"/>
    </source>
</evidence>
<dbReference type="Proteomes" id="UP001339167">
    <property type="component" value="Unassembled WGS sequence"/>
</dbReference>
<organism evidence="2 3">
    <name type="scientific">Alkalimonas mucilaginosa</name>
    <dbReference type="NCBI Taxonomy" id="3057676"/>
    <lineage>
        <taxon>Bacteria</taxon>
        <taxon>Pseudomonadati</taxon>
        <taxon>Pseudomonadota</taxon>
        <taxon>Gammaproteobacteria</taxon>
        <taxon>Alkalimonas</taxon>
    </lineage>
</organism>
<proteinExistence type="predicted"/>
<gene>
    <name evidence="2" type="ORF">QWF21_05205</name>
</gene>
<name>A0ABU7JD71_9GAMM</name>
<evidence type="ECO:0000256" key="1">
    <source>
        <dbReference type="SAM" id="MobiDB-lite"/>
    </source>
</evidence>
<feature type="region of interest" description="Disordered" evidence="1">
    <location>
        <begin position="32"/>
        <end position="67"/>
    </location>
</feature>
<dbReference type="EMBL" id="JAUGZK010000003">
    <property type="protein sequence ID" value="MEE2023637.1"/>
    <property type="molecule type" value="Genomic_DNA"/>
</dbReference>
<feature type="compositionally biased region" description="Basic and acidic residues" evidence="1">
    <location>
        <begin position="32"/>
        <end position="48"/>
    </location>
</feature>
<accession>A0ABU7JD71</accession>
<protein>
    <submittedName>
        <fullName evidence="2">Uncharacterized protein</fullName>
    </submittedName>
</protein>